<accession>A0ABY8QZC6</accession>
<keyword evidence="2" id="KW-0378">Hydrolase</keyword>
<dbReference type="Pfam" id="PF00929">
    <property type="entry name" value="RNase_T"/>
    <property type="match status" value="1"/>
</dbReference>
<organism evidence="2 3">
    <name type="scientific">Paraclostridium bifermentans</name>
    <name type="common">Clostridium bifermentans</name>
    <dbReference type="NCBI Taxonomy" id="1490"/>
    <lineage>
        <taxon>Bacteria</taxon>
        <taxon>Bacillati</taxon>
        <taxon>Bacillota</taxon>
        <taxon>Clostridia</taxon>
        <taxon>Peptostreptococcales</taxon>
        <taxon>Peptostreptococcaceae</taxon>
        <taxon>Paraclostridium</taxon>
    </lineage>
</organism>
<evidence type="ECO:0000313" key="3">
    <source>
        <dbReference type="Proteomes" id="UP001239169"/>
    </source>
</evidence>
<keyword evidence="2" id="KW-0269">Exonuclease</keyword>
<evidence type="ECO:0000259" key="1">
    <source>
        <dbReference type="Pfam" id="PF00929"/>
    </source>
</evidence>
<proteinExistence type="predicted"/>
<sequence length="100" mass="11312">MKSILNDVVYLNIVTSGLNTNTSEIIEIAAIKVINNEVFKFTTLIKPYEEVPVSVFGTCKNLKQNDLDKAPTIYQIKNKFIDFIKDYPIICHDLKSKSAS</sequence>
<dbReference type="GO" id="GO:0004527">
    <property type="term" value="F:exonuclease activity"/>
    <property type="evidence" value="ECO:0007669"/>
    <property type="project" value="UniProtKB-KW"/>
</dbReference>
<keyword evidence="3" id="KW-1185">Reference proteome</keyword>
<name>A0ABY8QZC6_PARBF</name>
<gene>
    <name evidence="2" type="ORF">QJS64_10740</name>
</gene>
<dbReference type="Proteomes" id="UP001239169">
    <property type="component" value="Chromosome"/>
</dbReference>
<feature type="domain" description="Exonuclease" evidence="1">
    <location>
        <begin position="15"/>
        <end position="85"/>
    </location>
</feature>
<dbReference type="SUPFAM" id="SSF53098">
    <property type="entry name" value="Ribonuclease H-like"/>
    <property type="match status" value="1"/>
</dbReference>
<dbReference type="InterPro" id="IPR036397">
    <property type="entry name" value="RNaseH_sf"/>
</dbReference>
<evidence type="ECO:0000313" key="2">
    <source>
        <dbReference type="EMBL" id="WGX74649.1"/>
    </source>
</evidence>
<protein>
    <submittedName>
        <fullName evidence="2">3'-5' exonuclease</fullName>
    </submittedName>
</protein>
<dbReference type="CDD" id="cd06127">
    <property type="entry name" value="DEDDh"/>
    <property type="match status" value="1"/>
</dbReference>
<dbReference type="InterPro" id="IPR012337">
    <property type="entry name" value="RNaseH-like_sf"/>
</dbReference>
<dbReference type="EMBL" id="CP124685">
    <property type="protein sequence ID" value="WGX74649.1"/>
    <property type="molecule type" value="Genomic_DNA"/>
</dbReference>
<keyword evidence="2" id="KW-0540">Nuclease</keyword>
<dbReference type="Gene3D" id="3.30.420.10">
    <property type="entry name" value="Ribonuclease H-like superfamily/Ribonuclease H"/>
    <property type="match status" value="1"/>
</dbReference>
<reference evidence="2 3" key="1">
    <citation type="submission" date="2023-04" db="EMBL/GenBank/DDBJ databases">
        <title>Bacteria Genome Submission.</title>
        <authorList>
            <person name="Isaac P."/>
        </authorList>
    </citation>
    <scope>NUCLEOTIDE SEQUENCE [LARGE SCALE GENOMIC DNA]</scope>
    <source>
        <strain evidence="2 3">SampleS7P1</strain>
    </source>
</reference>
<dbReference type="InterPro" id="IPR013520">
    <property type="entry name" value="Ribonucl_H"/>
</dbReference>